<dbReference type="Pfam" id="PF00498">
    <property type="entry name" value="FHA"/>
    <property type="match status" value="1"/>
</dbReference>
<dbReference type="InterPro" id="IPR000253">
    <property type="entry name" value="FHA_dom"/>
</dbReference>
<dbReference type="InterPro" id="IPR015425">
    <property type="entry name" value="FH2_Formin"/>
</dbReference>
<protein>
    <submittedName>
        <fullName evidence="6">Inverted formin-2</fullName>
    </submittedName>
</protein>
<dbReference type="SMART" id="SM00240">
    <property type="entry name" value="FHA"/>
    <property type="match status" value="1"/>
</dbReference>
<dbReference type="Pfam" id="PF06371">
    <property type="entry name" value="Drf_GBD"/>
    <property type="match status" value="1"/>
</dbReference>
<dbReference type="InterPro" id="IPR042201">
    <property type="entry name" value="FH2_Formin_sf"/>
</dbReference>
<feature type="domain" description="FHA" evidence="3">
    <location>
        <begin position="42"/>
        <end position="102"/>
    </location>
</feature>
<dbReference type="InterPro" id="IPR051412">
    <property type="entry name" value="Formin_Homology_Diaphanous_sf"/>
</dbReference>
<organism evidence="6 7">
    <name type="scientific">Anaeramoeba flamelloides</name>
    <dbReference type="NCBI Taxonomy" id="1746091"/>
    <lineage>
        <taxon>Eukaryota</taxon>
        <taxon>Metamonada</taxon>
        <taxon>Anaeramoebidae</taxon>
        <taxon>Anaeramoeba</taxon>
    </lineage>
</organism>
<evidence type="ECO:0000256" key="1">
    <source>
        <dbReference type="SAM" id="Coils"/>
    </source>
</evidence>
<dbReference type="SUPFAM" id="SSF48371">
    <property type="entry name" value="ARM repeat"/>
    <property type="match status" value="1"/>
</dbReference>
<dbReference type="InterPro" id="IPR014768">
    <property type="entry name" value="GBD/FH3_dom"/>
</dbReference>
<dbReference type="PROSITE" id="PS51232">
    <property type="entry name" value="GBD_FH3"/>
    <property type="match status" value="1"/>
</dbReference>
<dbReference type="Pfam" id="PF02181">
    <property type="entry name" value="FH2"/>
    <property type="match status" value="1"/>
</dbReference>
<dbReference type="SMART" id="SM01140">
    <property type="entry name" value="Drf_GBD"/>
    <property type="match status" value="1"/>
</dbReference>
<dbReference type="InterPro" id="IPR008984">
    <property type="entry name" value="SMAD_FHA_dom_sf"/>
</dbReference>
<dbReference type="InterPro" id="IPR010472">
    <property type="entry name" value="FH3_dom"/>
</dbReference>
<dbReference type="AlphaFoldDB" id="A0AAV7ZRI8"/>
<dbReference type="GO" id="GO:0005884">
    <property type="term" value="C:actin filament"/>
    <property type="evidence" value="ECO:0007669"/>
    <property type="project" value="TreeGrafter"/>
</dbReference>
<feature type="compositionally biased region" description="Basic and acidic residues" evidence="2">
    <location>
        <begin position="556"/>
        <end position="566"/>
    </location>
</feature>
<dbReference type="PANTHER" id="PTHR45691:SF6">
    <property type="entry name" value="PROTEIN DIAPHANOUS"/>
    <property type="match status" value="1"/>
</dbReference>
<evidence type="ECO:0000259" key="4">
    <source>
        <dbReference type="PROSITE" id="PS51232"/>
    </source>
</evidence>
<reference evidence="6" key="1">
    <citation type="submission" date="2022-08" db="EMBL/GenBank/DDBJ databases">
        <title>Novel sulphate-reducing endosymbionts in the free-living metamonad Anaeramoeba.</title>
        <authorList>
            <person name="Jerlstrom-Hultqvist J."/>
            <person name="Cepicka I."/>
            <person name="Gallot-Lavallee L."/>
            <person name="Salas-Leiva D."/>
            <person name="Curtis B.A."/>
            <person name="Zahonova K."/>
            <person name="Pipaliya S."/>
            <person name="Dacks J."/>
            <person name="Roger A.J."/>
        </authorList>
    </citation>
    <scope>NUCLEOTIDE SEQUENCE</scope>
    <source>
        <strain evidence="6">Busselton2</strain>
    </source>
</reference>
<dbReference type="PANTHER" id="PTHR45691">
    <property type="entry name" value="PROTEIN DIAPHANOUS"/>
    <property type="match status" value="1"/>
</dbReference>
<dbReference type="Gene3D" id="2.60.200.20">
    <property type="match status" value="1"/>
</dbReference>
<dbReference type="GO" id="GO:0030041">
    <property type="term" value="P:actin filament polymerization"/>
    <property type="evidence" value="ECO:0007669"/>
    <property type="project" value="TreeGrafter"/>
</dbReference>
<proteinExistence type="predicted"/>
<dbReference type="InterPro" id="IPR016024">
    <property type="entry name" value="ARM-type_fold"/>
</dbReference>
<dbReference type="Pfam" id="PF06367">
    <property type="entry name" value="Drf_FH3"/>
    <property type="match status" value="1"/>
</dbReference>
<evidence type="ECO:0000313" key="7">
    <source>
        <dbReference type="Proteomes" id="UP001146793"/>
    </source>
</evidence>
<feature type="domain" description="FH2" evidence="5">
    <location>
        <begin position="737"/>
        <end position="1139"/>
    </location>
</feature>
<dbReference type="Gene3D" id="1.10.238.150">
    <property type="entry name" value="Formin, FH3 diaphanous domain"/>
    <property type="match status" value="1"/>
</dbReference>
<dbReference type="GO" id="GO:0031267">
    <property type="term" value="F:small GTPase binding"/>
    <property type="evidence" value="ECO:0007669"/>
    <property type="project" value="InterPro"/>
</dbReference>
<dbReference type="InterPro" id="IPR011989">
    <property type="entry name" value="ARM-like"/>
</dbReference>
<dbReference type="SUPFAM" id="SSF101447">
    <property type="entry name" value="Formin homology 2 domain (FH2 domain)"/>
    <property type="match status" value="1"/>
</dbReference>
<evidence type="ECO:0000259" key="3">
    <source>
        <dbReference type="PROSITE" id="PS50006"/>
    </source>
</evidence>
<sequence length="1235" mass="138854">MSKRRNKKKQKKKSKKRITKPWGRLNSLNFEHPNAELINQQEMLGRNSKCVVQFASMEISNIHTRIWLQPPKPDSNNLTNSKPVVYIQDVSTNGTYLNGKIIGKNKTQKLRDGDQVTLVNPKYDENTIAYLFEDYSGDMFKQSIKKKKKEMKSREKVPRTFQGERAIVQTPQGFVDQLRYNLIPNILSSLYKVIQLQTRSWITTFFELGGFDLLIEGLRFRTEKSRRNQTDRSVELLVVQCLKLLMDKTIGLETIINHPKAIETLVLSLYNDNTPAKCNTLKLLTVPLVVGQESYDKVLDGFSTAVDYGYERIRFRRLVGTFEKVDDLKYRQRLMLLINYIIVTPDNVMVRTQMRREFLSCDLEKCFDDILYPLEDIKITRQLRFFLNEKEKDEEIVKLGKIDVTDPMSLTQAILQQTQGSDEYQYLLGILQGLFTIQNSEKPKEKWSMAKTLIQKSILNGESTEGEDQDETNKDNNEETINIEIERQKNHNLEDSIEKLNKKIANLEKMNQNLLKGIKNDNEESKNLEGESDDFSRFSQDLTKNTLIGKKSSILTKEKEGDKKIENTGSIPPPPNFGGGGGGSTPPPPKLGGGGMPPPPNFGGGSTPPPPKLGGGGMPPPPNFGGGSTPPPPKLGGGGMPPPPNFGGGGMPPPPNFGGGGGMPPPPNFGGGGGMPPPPNFGGGGGMPPPPNFGGGGGMPPPPNFGGGGGGMPPPPNFGGGGGMPPPPNFGGGGGLLAKKRRPNVKMKQLFWKKVNQRNMADTIWQDVATFISEKNLAPNIKVLEDRFCKQKKLSSKEQKVIEEEKKQREEEKKPDKIKFIDGQKSQTVEMMITRWKLSHQEIKDAILKMDSEVFNLDKLKTLVKIMPDETELESVTSYQGDPELLGEVEKFYLVLSTVPNLLQRLAAFEFKLEFNIALGDILLDVDQVYNASNAIIGCEGLKQILALALVSGNYMNLGSNRGNATGFQMDFISKLSSTKSIDGKITLIQYCILEAENQKLEKVLQIPEELFSLRQVIGKPIDAIQAESNKLKKRIQQNQEFLKSFKKNKGIFYKSLFTFLKTTGKKMQDLDIKMKKMTESYDKAVQILGMANNSSLTSVEFFSMVHNFVLDIEKSIKDNAKEKELEEKKKKDEKRKLAQTLRAQEQKKKKQEENLKNLEKQPINNQNIKIGLPEKKKFKNIYGNIKSGKLIRKDSKQDMNLLKLMQQAQMEKNSLRKVKKIVKKKKKKNTKRKK</sequence>
<keyword evidence="1" id="KW-0175">Coiled coil</keyword>
<dbReference type="SMART" id="SM00498">
    <property type="entry name" value="FH2"/>
    <property type="match status" value="1"/>
</dbReference>
<dbReference type="EMBL" id="JANTQA010000026">
    <property type="protein sequence ID" value="KAJ3442600.1"/>
    <property type="molecule type" value="Genomic_DNA"/>
</dbReference>
<dbReference type="PROSITE" id="PS50006">
    <property type="entry name" value="FHA_DOMAIN"/>
    <property type="match status" value="1"/>
</dbReference>
<dbReference type="SUPFAM" id="SSF49879">
    <property type="entry name" value="SMAD/FHA domain"/>
    <property type="match status" value="1"/>
</dbReference>
<evidence type="ECO:0000313" key="6">
    <source>
        <dbReference type="EMBL" id="KAJ3442600.1"/>
    </source>
</evidence>
<dbReference type="GO" id="GO:0003779">
    <property type="term" value="F:actin binding"/>
    <property type="evidence" value="ECO:0007669"/>
    <property type="project" value="InterPro"/>
</dbReference>
<feature type="compositionally biased region" description="Basic and acidic residues" evidence="2">
    <location>
        <begin position="1145"/>
        <end position="1160"/>
    </location>
</feature>
<feature type="region of interest" description="Disordered" evidence="2">
    <location>
        <begin position="1"/>
        <end position="21"/>
    </location>
</feature>
<dbReference type="PROSITE" id="PS51444">
    <property type="entry name" value="FH2"/>
    <property type="match status" value="1"/>
</dbReference>
<feature type="region of interest" description="Disordered" evidence="2">
    <location>
        <begin position="458"/>
        <end position="479"/>
    </location>
</feature>
<dbReference type="Proteomes" id="UP001146793">
    <property type="component" value="Unassembled WGS sequence"/>
</dbReference>
<name>A0AAV7ZRI8_9EUKA</name>
<comment type="caution">
    <text evidence="6">The sequence shown here is derived from an EMBL/GenBank/DDBJ whole genome shotgun (WGS) entry which is preliminary data.</text>
</comment>
<accession>A0AAV7ZRI8</accession>
<dbReference type="SMART" id="SM01139">
    <property type="entry name" value="Drf_FH3"/>
    <property type="match status" value="1"/>
</dbReference>
<dbReference type="Gene3D" id="1.25.10.10">
    <property type="entry name" value="Leucine-rich Repeat Variant"/>
    <property type="match status" value="1"/>
</dbReference>
<gene>
    <name evidence="6" type="ORF">M0812_12339</name>
</gene>
<dbReference type="Gene3D" id="1.20.58.2220">
    <property type="entry name" value="Formin, FH2 domain"/>
    <property type="match status" value="1"/>
</dbReference>
<evidence type="ECO:0000259" key="5">
    <source>
        <dbReference type="PROSITE" id="PS51444"/>
    </source>
</evidence>
<feature type="region of interest" description="Disordered" evidence="2">
    <location>
        <begin position="553"/>
        <end position="735"/>
    </location>
</feature>
<feature type="domain" description="GBD/FH3" evidence="4">
    <location>
        <begin position="120"/>
        <end position="469"/>
    </location>
</feature>
<feature type="compositionally biased region" description="Pro residues" evidence="2">
    <location>
        <begin position="585"/>
        <end position="656"/>
    </location>
</feature>
<dbReference type="InterPro" id="IPR010473">
    <property type="entry name" value="GTPase-bd"/>
</dbReference>
<feature type="compositionally biased region" description="Basic and acidic residues" evidence="2">
    <location>
        <begin position="1125"/>
        <end position="1137"/>
    </location>
</feature>
<feature type="coiled-coil region" evidence="1">
    <location>
        <begin position="483"/>
        <end position="531"/>
    </location>
</feature>
<feature type="compositionally biased region" description="Basic residues" evidence="2">
    <location>
        <begin position="1"/>
        <end position="19"/>
    </location>
</feature>
<feature type="region of interest" description="Disordered" evidence="2">
    <location>
        <begin position="1125"/>
        <end position="1161"/>
    </location>
</feature>
<evidence type="ECO:0000256" key="2">
    <source>
        <dbReference type="SAM" id="MobiDB-lite"/>
    </source>
</evidence>